<dbReference type="AlphaFoldDB" id="A0A5J9SJG9"/>
<dbReference type="EMBL" id="RWGY01000756">
    <property type="protein sequence ID" value="TVT99135.1"/>
    <property type="molecule type" value="Genomic_DNA"/>
</dbReference>
<dbReference type="GO" id="GO:0004722">
    <property type="term" value="F:protein serine/threonine phosphatase activity"/>
    <property type="evidence" value="ECO:0007669"/>
    <property type="project" value="UniProtKB-EC"/>
</dbReference>
<evidence type="ECO:0000256" key="1">
    <source>
        <dbReference type="ARBA" id="ARBA00013081"/>
    </source>
</evidence>
<evidence type="ECO:0000313" key="2">
    <source>
        <dbReference type="EMBL" id="TVT99135.1"/>
    </source>
</evidence>
<protein>
    <recommendedName>
        <fullName evidence="1">protein-serine/threonine phosphatase</fullName>
        <ecNumber evidence="1">3.1.3.16</ecNumber>
    </recommendedName>
</protein>
<comment type="caution">
    <text evidence="2">The sequence shown here is derived from an EMBL/GenBank/DDBJ whole genome shotgun (WGS) entry which is preliminary data.</text>
</comment>
<dbReference type="InterPro" id="IPR036457">
    <property type="entry name" value="PPM-type-like_dom_sf"/>
</dbReference>
<dbReference type="Proteomes" id="UP000324897">
    <property type="component" value="Unassembled WGS sequence"/>
</dbReference>
<dbReference type="Gene3D" id="3.60.40.10">
    <property type="entry name" value="PPM-type phosphatase domain"/>
    <property type="match status" value="1"/>
</dbReference>
<gene>
    <name evidence="2" type="ORF">EJB05_55520</name>
</gene>
<proteinExistence type="predicted"/>
<reference evidence="2 3" key="1">
    <citation type="journal article" date="2019" name="Sci. Rep.">
        <title>A high-quality genome of Eragrostis curvula grass provides insights into Poaceae evolution and supports new strategies to enhance forage quality.</title>
        <authorList>
            <person name="Carballo J."/>
            <person name="Santos B.A.C.M."/>
            <person name="Zappacosta D."/>
            <person name="Garbus I."/>
            <person name="Selva J.P."/>
            <person name="Gallo C.A."/>
            <person name="Diaz A."/>
            <person name="Albertini E."/>
            <person name="Caccamo M."/>
            <person name="Echenique V."/>
        </authorList>
    </citation>
    <scope>NUCLEOTIDE SEQUENCE [LARGE SCALE GENOMIC DNA]</scope>
    <source>
        <strain evidence="3">cv. Victoria</strain>
        <tissue evidence="2">Leaf</tissue>
    </source>
</reference>
<sequence>MSNNNACAAARGCLEVGPDPERRCKVATVFFAELALDMGSQDNISTIVVDLQNRADMNTKIVLEPKLSFEEFMDPDENLEIV</sequence>
<accession>A0A5J9SJG9</accession>
<feature type="non-terminal residue" evidence="2">
    <location>
        <position position="1"/>
    </location>
</feature>
<organism evidence="2 3">
    <name type="scientific">Eragrostis curvula</name>
    <name type="common">weeping love grass</name>
    <dbReference type="NCBI Taxonomy" id="38414"/>
    <lineage>
        <taxon>Eukaryota</taxon>
        <taxon>Viridiplantae</taxon>
        <taxon>Streptophyta</taxon>
        <taxon>Embryophyta</taxon>
        <taxon>Tracheophyta</taxon>
        <taxon>Spermatophyta</taxon>
        <taxon>Magnoliopsida</taxon>
        <taxon>Liliopsida</taxon>
        <taxon>Poales</taxon>
        <taxon>Poaceae</taxon>
        <taxon>PACMAD clade</taxon>
        <taxon>Chloridoideae</taxon>
        <taxon>Eragrostideae</taxon>
        <taxon>Eragrostidinae</taxon>
        <taxon>Eragrostis</taxon>
    </lineage>
</organism>
<dbReference type="OrthoDB" id="10264738at2759"/>
<dbReference type="Gramene" id="TVT99135">
    <property type="protein sequence ID" value="TVT99135"/>
    <property type="gene ID" value="EJB05_55520"/>
</dbReference>
<keyword evidence="3" id="KW-1185">Reference proteome</keyword>
<evidence type="ECO:0000313" key="3">
    <source>
        <dbReference type="Proteomes" id="UP000324897"/>
    </source>
</evidence>
<name>A0A5J9SJG9_9POAL</name>
<dbReference type="EC" id="3.1.3.16" evidence="1"/>